<protein>
    <submittedName>
        <fullName evidence="2">Uncharacterized protein</fullName>
    </submittedName>
</protein>
<name>A0A914P5K0_9BILA</name>
<dbReference type="Proteomes" id="UP000887578">
    <property type="component" value="Unplaced"/>
</dbReference>
<reference evidence="2" key="1">
    <citation type="submission" date="2022-11" db="UniProtKB">
        <authorList>
            <consortium name="WormBaseParasite"/>
        </authorList>
    </citation>
    <scope>IDENTIFICATION</scope>
</reference>
<accession>A0A914P5K0</accession>
<dbReference type="InterPro" id="IPR011009">
    <property type="entry name" value="Kinase-like_dom_sf"/>
</dbReference>
<sequence length="121" mass="14324">MLAECYIGLPWSKYTDEQQLLKLKGSFTDDEYSKRLPAEFRLITQHLKTLKYDTRPNYKEIYDALMKGVKRLKIDFSSAYDWEDEKDLLELITTALSFSDSKMSKKPLTNLRFFTSILPMY</sequence>
<evidence type="ECO:0000313" key="1">
    <source>
        <dbReference type="Proteomes" id="UP000887578"/>
    </source>
</evidence>
<keyword evidence="1" id="KW-1185">Reference proteome</keyword>
<dbReference type="Gene3D" id="1.10.510.10">
    <property type="entry name" value="Transferase(Phosphotransferase) domain 1"/>
    <property type="match status" value="1"/>
</dbReference>
<organism evidence="1 2">
    <name type="scientific">Panagrolaimus davidi</name>
    <dbReference type="NCBI Taxonomy" id="227884"/>
    <lineage>
        <taxon>Eukaryota</taxon>
        <taxon>Metazoa</taxon>
        <taxon>Ecdysozoa</taxon>
        <taxon>Nematoda</taxon>
        <taxon>Chromadorea</taxon>
        <taxon>Rhabditida</taxon>
        <taxon>Tylenchina</taxon>
        <taxon>Panagrolaimomorpha</taxon>
        <taxon>Panagrolaimoidea</taxon>
        <taxon>Panagrolaimidae</taxon>
        <taxon>Panagrolaimus</taxon>
    </lineage>
</organism>
<proteinExistence type="predicted"/>
<dbReference type="WBParaSite" id="PDA_v2.g13197.t1">
    <property type="protein sequence ID" value="PDA_v2.g13197.t1"/>
    <property type="gene ID" value="PDA_v2.g13197"/>
</dbReference>
<dbReference type="AlphaFoldDB" id="A0A914P5K0"/>
<dbReference type="SUPFAM" id="SSF56112">
    <property type="entry name" value="Protein kinase-like (PK-like)"/>
    <property type="match status" value="1"/>
</dbReference>
<evidence type="ECO:0000313" key="2">
    <source>
        <dbReference type="WBParaSite" id="PDA_v2.g13197.t1"/>
    </source>
</evidence>